<evidence type="ECO:0000256" key="1">
    <source>
        <dbReference type="SAM" id="Phobius"/>
    </source>
</evidence>
<name>A0ABP4VLF9_9ACTN</name>
<keyword evidence="1" id="KW-0812">Transmembrane</keyword>
<protein>
    <submittedName>
        <fullName evidence="2">Uncharacterized protein</fullName>
    </submittedName>
</protein>
<dbReference type="EMBL" id="BAAAME010000002">
    <property type="protein sequence ID" value="GAA1730979.1"/>
    <property type="molecule type" value="Genomic_DNA"/>
</dbReference>
<reference evidence="3" key="1">
    <citation type="journal article" date="2019" name="Int. J. Syst. Evol. Microbiol.">
        <title>The Global Catalogue of Microorganisms (GCM) 10K type strain sequencing project: providing services to taxonomists for standard genome sequencing and annotation.</title>
        <authorList>
            <consortium name="The Broad Institute Genomics Platform"/>
            <consortium name="The Broad Institute Genome Sequencing Center for Infectious Disease"/>
            <person name="Wu L."/>
            <person name="Ma J."/>
        </authorList>
    </citation>
    <scope>NUCLEOTIDE SEQUENCE [LARGE SCALE GENOMIC DNA]</scope>
    <source>
        <strain evidence="3">JCM 13518</strain>
    </source>
</reference>
<evidence type="ECO:0000313" key="3">
    <source>
        <dbReference type="Proteomes" id="UP001501057"/>
    </source>
</evidence>
<evidence type="ECO:0000313" key="2">
    <source>
        <dbReference type="EMBL" id="GAA1730979.1"/>
    </source>
</evidence>
<keyword evidence="3" id="KW-1185">Reference proteome</keyword>
<sequence>MSVESELRWRLRREQRILALLVVAALALGVAIAGGVVSDGASGVLGLAVGAVPFVLRLGQPDPADGPDETRDALAAGGVTTPPLMPPAVWTVIAVLFVASLAFAFFVLLSADEKRQVESMAPFVVLLGAVALQVERVRRRAQDVLAGPRLGVAP</sequence>
<organism evidence="2 3">
    <name type="scientific">Aeromicrobium alkaliterrae</name>
    <dbReference type="NCBI Taxonomy" id="302168"/>
    <lineage>
        <taxon>Bacteria</taxon>
        <taxon>Bacillati</taxon>
        <taxon>Actinomycetota</taxon>
        <taxon>Actinomycetes</taxon>
        <taxon>Propionibacteriales</taxon>
        <taxon>Nocardioidaceae</taxon>
        <taxon>Aeromicrobium</taxon>
    </lineage>
</organism>
<accession>A0ABP4VLF9</accession>
<keyword evidence="1" id="KW-1133">Transmembrane helix</keyword>
<gene>
    <name evidence="2" type="ORF">GCM10009710_09470</name>
</gene>
<dbReference type="RefSeq" id="WP_344198271.1">
    <property type="nucleotide sequence ID" value="NZ_BAAAME010000002.1"/>
</dbReference>
<dbReference type="Proteomes" id="UP001501057">
    <property type="component" value="Unassembled WGS sequence"/>
</dbReference>
<comment type="caution">
    <text evidence="2">The sequence shown here is derived from an EMBL/GenBank/DDBJ whole genome shotgun (WGS) entry which is preliminary data.</text>
</comment>
<keyword evidence="1" id="KW-0472">Membrane</keyword>
<proteinExistence type="predicted"/>
<feature type="transmembrane region" description="Helical" evidence="1">
    <location>
        <begin position="88"/>
        <end position="111"/>
    </location>
</feature>